<evidence type="ECO:0000259" key="1">
    <source>
        <dbReference type="Pfam" id="PF05598"/>
    </source>
</evidence>
<name>A0A1M6UG47_9RHOB</name>
<accession>A0A1M6UG47</accession>
<keyword evidence="4" id="KW-1185">Reference proteome</keyword>
<evidence type="ECO:0000313" key="3">
    <source>
        <dbReference type="EMBL" id="SHK68149.1"/>
    </source>
</evidence>
<dbReference type="Pfam" id="PF05598">
    <property type="entry name" value="DUF772"/>
    <property type="match status" value="1"/>
</dbReference>
<dbReference type="InterPro" id="IPR025668">
    <property type="entry name" value="Tnp_DDE_dom"/>
</dbReference>
<dbReference type="RefSeq" id="WP_073257421.1">
    <property type="nucleotide sequence ID" value="NZ_FQZQ01000068.1"/>
</dbReference>
<organism evidence="3 4">
    <name type="scientific">Shimia gijangensis</name>
    <dbReference type="NCBI Taxonomy" id="1470563"/>
    <lineage>
        <taxon>Bacteria</taxon>
        <taxon>Pseudomonadati</taxon>
        <taxon>Pseudomonadota</taxon>
        <taxon>Alphaproteobacteria</taxon>
        <taxon>Rhodobacterales</taxon>
        <taxon>Roseobacteraceae</taxon>
    </lineage>
</organism>
<gene>
    <name evidence="3" type="ORF">SAMN05444000_1681</name>
</gene>
<protein>
    <submittedName>
        <fullName evidence="3">Transposase</fullName>
    </submittedName>
</protein>
<feature type="domain" description="Transposase InsH N-terminal" evidence="1">
    <location>
        <begin position="17"/>
        <end position="112"/>
    </location>
</feature>
<dbReference type="OrthoDB" id="9774608at2"/>
<sequence>MLGPKQEAQGALFYEFSIDDHVPHDHLLRSIDRFVDLSDIRQHLSVFYSHTGRPSIDPELLIRMLLVGYCLGIRSERRLCEEVHLNLAYRWFCRLDLSDSVPDHSTFSKNRHGRFRDSDLLRHLFETTVARCIADGLVSGQRFAADASLIEADANKQNSTPKEDWDISKIDPADAPRAVREYLDVLDDAAFGAASEVDPKFTSHSDPSSQWTAARKGPAFFAYSTNYLIDTDHAVIVDVEATRSIRQAEVGSVCTMLDRVKDKFDLDPERIIADTAYGSGPMLGWLVDRDIAPHIPVIDKAGRNDGTWTRADFEWDAENDQYICPEGQSLKQFRRNYSDPNRGPTNTGVAKYRGLKLTCQACPSKAKCCPNTGFRAITREEHEDARQVARDIAKTKQYAVSMKLRKKVEMLFAHLKRILGLGRLRLRGPCGANDEFLLAATAQNLRKLAKIFPAPQQTGKA</sequence>
<feature type="domain" description="Transposase DDE" evidence="2">
    <location>
        <begin position="323"/>
        <end position="449"/>
    </location>
</feature>
<evidence type="ECO:0000259" key="2">
    <source>
        <dbReference type="Pfam" id="PF13751"/>
    </source>
</evidence>
<evidence type="ECO:0000313" key="4">
    <source>
        <dbReference type="Proteomes" id="UP000183982"/>
    </source>
</evidence>
<dbReference type="AlphaFoldDB" id="A0A1M6UG47"/>
<dbReference type="Proteomes" id="UP000183982">
    <property type="component" value="Unassembled WGS sequence"/>
</dbReference>
<dbReference type="PANTHER" id="PTHR33408">
    <property type="entry name" value="TRANSPOSASE"/>
    <property type="match status" value="1"/>
</dbReference>
<dbReference type="Pfam" id="PF13751">
    <property type="entry name" value="DDE_Tnp_1_6"/>
    <property type="match status" value="1"/>
</dbReference>
<dbReference type="InterPro" id="IPR008490">
    <property type="entry name" value="Transposase_InsH_N"/>
</dbReference>
<dbReference type="EMBL" id="FQZQ01000068">
    <property type="protein sequence ID" value="SHK68149.1"/>
    <property type="molecule type" value="Genomic_DNA"/>
</dbReference>
<proteinExistence type="predicted"/>
<reference evidence="4" key="1">
    <citation type="submission" date="2016-11" db="EMBL/GenBank/DDBJ databases">
        <authorList>
            <person name="Varghese N."/>
            <person name="Submissions S."/>
        </authorList>
    </citation>
    <scope>NUCLEOTIDE SEQUENCE [LARGE SCALE GENOMIC DNA]</scope>
    <source>
        <strain evidence="4">DSM 100564</strain>
    </source>
</reference>